<evidence type="ECO:0000313" key="7">
    <source>
        <dbReference type="Proteomes" id="UP001055219"/>
    </source>
</evidence>
<dbReference type="GeneID" id="75832143"/>
<dbReference type="RefSeq" id="XP_051364487.1">
    <property type="nucleotide sequence ID" value="XM_051504103.1"/>
</dbReference>
<dbReference type="EMBL" id="JAGIXG020000007">
    <property type="protein sequence ID" value="KAI6783631.1"/>
    <property type="molecule type" value="Genomic_DNA"/>
</dbReference>
<reference evidence="6" key="1">
    <citation type="journal article" date="2021" name="J Fungi (Basel)">
        <title>Genomic and Metabolomic Analyses of the Marine Fungus Emericellopsis cladophorae: Insights into Saltwater Adaptability Mechanisms and Its Biosynthetic Potential.</title>
        <authorList>
            <person name="Goncalves M.F.M."/>
            <person name="Hilario S."/>
            <person name="Van de Peer Y."/>
            <person name="Esteves A.C."/>
            <person name="Alves A."/>
        </authorList>
    </citation>
    <scope>NUCLEOTIDE SEQUENCE</scope>
    <source>
        <strain evidence="6">MUM 19.33</strain>
    </source>
</reference>
<proteinExistence type="predicted"/>
<feature type="transmembrane region" description="Helical" evidence="5">
    <location>
        <begin position="7"/>
        <end position="25"/>
    </location>
</feature>
<evidence type="ECO:0000256" key="4">
    <source>
        <dbReference type="ARBA" id="ARBA00023136"/>
    </source>
</evidence>
<keyword evidence="7" id="KW-1185">Reference proteome</keyword>
<organism evidence="6 7">
    <name type="scientific">Emericellopsis cladophorae</name>
    <dbReference type="NCBI Taxonomy" id="2686198"/>
    <lineage>
        <taxon>Eukaryota</taxon>
        <taxon>Fungi</taxon>
        <taxon>Dikarya</taxon>
        <taxon>Ascomycota</taxon>
        <taxon>Pezizomycotina</taxon>
        <taxon>Sordariomycetes</taxon>
        <taxon>Hypocreomycetidae</taxon>
        <taxon>Hypocreales</taxon>
        <taxon>Bionectriaceae</taxon>
        <taxon>Emericellopsis</taxon>
    </lineage>
</organism>
<reference evidence="6" key="2">
    <citation type="submission" date="2022-07" db="EMBL/GenBank/DDBJ databases">
        <authorList>
            <person name="Goncalves M.F.M."/>
            <person name="Hilario S."/>
            <person name="Van De Peer Y."/>
            <person name="Esteves A.C."/>
            <person name="Alves A."/>
        </authorList>
    </citation>
    <scope>NUCLEOTIDE SEQUENCE</scope>
    <source>
        <strain evidence="6">MUM 19.33</strain>
    </source>
</reference>
<evidence type="ECO:0008006" key="8">
    <source>
        <dbReference type="Google" id="ProtNLM"/>
    </source>
</evidence>
<protein>
    <recommendedName>
        <fullName evidence="8">Major facilitator superfamily (MFS) profile domain-containing protein</fullName>
    </recommendedName>
</protein>
<dbReference type="PANTHER" id="PTHR23502:SF181">
    <property type="entry name" value="MAJOR FACILITATOR SUPERFAMILY (MFS) PROFILE DOMAIN-CONTAINING PROTEIN"/>
    <property type="match status" value="1"/>
</dbReference>
<dbReference type="SUPFAM" id="SSF103473">
    <property type="entry name" value="MFS general substrate transporter"/>
    <property type="match status" value="1"/>
</dbReference>
<evidence type="ECO:0000256" key="5">
    <source>
        <dbReference type="SAM" id="Phobius"/>
    </source>
</evidence>
<keyword evidence="3 5" id="KW-1133">Transmembrane helix</keyword>
<dbReference type="InterPro" id="IPR036259">
    <property type="entry name" value="MFS_trans_sf"/>
</dbReference>
<comment type="subcellular location">
    <subcellularLocation>
        <location evidence="1">Membrane</location>
        <topology evidence="1">Multi-pass membrane protein</topology>
    </subcellularLocation>
</comment>
<evidence type="ECO:0000256" key="1">
    <source>
        <dbReference type="ARBA" id="ARBA00004141"/>
    </source>
</evidence>
<comment type="caution">
    <text evidence="6">The sequence shown here is derived from an EMBL/GenBank/DDBJ whole genome shotgun (WGS) entry which is preliminary data.</text>
</comment>
<dbReference type="AlphaFoldDB" id="A0A9P9Y569"/>
<sequence>MAVYTILLCVGPLVGGIAGGYIAFGHGWVDLFWVSTGLSAFCFVGTLLIVSEPLFARYIVSESSSQLSSNSKGADATQMEQQPLAMTYKPYNFTATLGFGKTRRTLLHHFKKPWRSLDLPGTWVVMLHYAGVVGGIVTMTTVSPQILAMPPYLWKENVGLINLSGIIGAALGYAYAFVLSDWLLKRRAKSVRNGVAEAEDRLPNPWFGLGAAFAIVAFGLMQIPSVGFNYLIDSYGALAADAFTMVTILRSIISFV</sequence>
<feature type="transmembrane region" description="Helical" evidence="5">
    <location>
        <begin position="205"/>
        <end position="223"/>
    </location>
</feature>
<evidence type="ECO:0000256" key="3">
    <source>
        <dbReference type="ARBA" id="ARBA00022989"/>
    </source>
</evidence>
<feature type="transmembrane region" description="Helical" evidence="5">
    <location>
        <begin position="160"/>
        <end position="184"/>
    </location>
</feature>
<name>A0A9P9Y569_9HYPO</name>
<dbReference type="OrthoDB" id="2533084at2759"/>
<dbReference type="GO" id="GO:0005886">
    <property type="term" value="C:plasma membrane"/>
    <property type="evidence" value="ECO:0007669"/>
    <property type="project" value="TreeGrafter"/>
</dbReference>
<keyword evidence="4 5" id="KW-0472">Membrane</keyword>
<dbReference type="GO" id="GO:0022857">
    <property type="term" value="F:transmembrane transporter activity"/>
    <property type="evidence" value="ECO:0007669"/>
    <property type="project" value="TreeGrafter"/>
</dbReference>
<dbReference type="Gene3D" id="1.20.1250.20">
    <property type="entry name" value="MFS general substrate transporter like domains"/>
    <property type="match status" value="1"/>
</dbReference>
<feature type="transmembrane region" description="Helical" evidence="5">
    <location>
        <begin position="31"/>
        <end position="50"/>
    </location>
</feature>
<accession>A0A9P9Y569</accession>
<dbReference type="Proteomes" id="UP001055219">
    <property type="component" value="Unassembled WGS sequence"/>
</dbReference>
<keyword evidence="2 5" id="KW-0812">Transmembrane</keyword>
<evidence type="ECO:0000256" key="2">
    <source>
        <dbReference type="ARBA" id="ARBA00022692"/>
    </source>
</evidence>
<evidence type="ECO:0000313" key="6">
    <source>
        <dbReference type="EMBL" id="KAI6783631.1"/>
    </source>
</evidence>
<gene>
    <name evidence="6" type="ORF">J7T54_005660</name>
</gene>
<dbReference type="PANTHER" id="PTHR23502">
    <property type="entry name" value="MAJOR FACILITATOR SUPERFAMILY"/>
    <property type="match status" value="1"/>
</dbReference>
<feature type="transmembrane region" description="Helical" evidence="5">
    <location>
        <begin position="121"/>
        <end position="140"/>
    </location>
</feature>